<dbReference type="PROSITE" id="PS52016">
    <property type="entry name" value="TONB_DEPENDENT_REC_3"/>
    <property type="match status" value="1"/>
</dbReference>
<gene>
    <name evidence="16" type="ORF">FKG94_22180</name>
</gene>
<dbReference type="OrthoDB" id="7051185at2"/>
<evidence type="ECO:0000256" key="2">
    <source>
        <dbReference type="ARBA" id="ARBA00022448"/>
    </source>
</evidence>
<dbReference type="InterPro" id="IPR012910">
    <property type="entry name" value="Plug_dom"/>
</dbReference>
<evidence type="ECO:0000256" key="13">
    <source>
        <dbReference type="SAM" id="SignalP"/>
    </source>
</evidence>
<dbReference type="PANTHER" id="PTHR32552">
    <property type="entry name" value="FERRICHROME IRON RECEPTOR-RELATED"/>
    <property type="match status" value="1"/>
</dbReference>
<evidence type="ECO:0000313" key="16">
    <source>
        <dbReference type="EMBL" id="TQV69863.1"/>
    </source>
</evidence>
<keyword evidence="2 11" id="KW-0813">Transport</keyword>
<name>A0A545SY26_9GAMM</name>
<evidence type="ECO:0000256" key="9">
    <source>
        <dbReference type="ARBA" id="ARBA00023136"/>
    </source>
</evidence>
<dbReference type="InterPro" id="IPR000531">
    <property type="entry name" value="Beta-barrel_TonB"/>
</dbReference>
<evidence type="ECO:0000256" key="5">
    <source>
        <dbReference type="ARBA" id="ARBA00022692"/>
    </source>
</evidence>
<keyword evidence="8 12" id="KW-0798">TonB box</keyword>
<keyword evidence="5 11" id="KW-0812">Transmembrane</keyword>
<proteinExistence type="inferred from homology"/>
<organism evidence="16 17">
    <name type="scientific">Exilibacterium tricleocarpae</name>
    <dbReference type="NCBI Taxonomy" id="2591008"/>
    <lineage>
        <taxon>Bacteria</taxon>
        <taxon>Pseudomonadati</taxon>
        <taxon>Pseudomonadota</taxon>
        <taxon>Gammaproteobacteria</taxon>
        <taxon>Cellvibrionales</taxon>
        <taxon>Cellvibrionaceae</taxon>
        <taxon>Exilibacterium</taxon>
    </lineage>
</organism>
<protein>
    <submittedName>
        <fullName evidence="16">TonB-dependent receptor</fullName>
    </submittedName>
</protein>
<dbReference type="AlphaFoldDB" id="A0A545SY26"/>
<comment type="caution">
    <text evidence="16">The sequence shown here is derived from an EMBL/GenBank/DDBJ whole genome shotgun (WGS) entry which is preliminary data.</text>
</comment>
<feature type="domain" description="TonB-dependent receptor-like beta-barrel" evidence="14">
    <location>
        <begin position="252"/>
        <end position="699"/>
    </location>
</feature>
<keyword evidence="9 11" id="KW-0472">Membrane</keyword>
<dbReference type="GO" id="GO:0009279">
    <property type="term" value="C:cell outer membrane"/>
    <property type="evidence" value="ECO:0007669"/>
    <property type="project" value="UniProtKB-SubCell"/>
</dbReference>
<dbReference type="EMBL" id="VHSG01000026">
    <property type="protein sequence ID" value="TQV69863.1"/>
    <property type="molecule type" value="Genomic_DNA"/>
</dbReference>
<evidence type="ECO:0000256" key="7">
    <source>
        <dbReference type="ARBA" id="ARBA00023065"/>
    </source>
</evidence>
<dbReference type="Gene3D" id="2.40.170.20">
    <property type="entry name" value="TonB-dependent receptor, beta-barrel domain"/>
    <property type="match status" value="1"/>
</dbReference>
<evidence type="ECO:0000256" key="11">
    <source>
        <dbReference type="PROSITE-ProRule" id="PRU01360"/>
    </source>
</evidence>
<keyword evidence="3 11" id="KW-1134">Transmembrane beta strand</keyword>
<accession>A0A545SY26</accession>
<evidence type="ECO:0000259" key="15">
    <source>
        <dbReference type="Pfam" id="PF07715"/>
    </source>
</evidence>
<dbReference type="Proteomes" id="UP000319732">
    <property type="component" value="Unassembled WGS sequence"/>
</dbReference>
<dbReference type="SUPFAM" id="SSF56935">
    <property type="entry name" value="Porins"/>
    <property type="match status" value="1"/>
</dbReference>
<keyword evidence="16" id="KW-0675">Receptor</keyword>
<evidence type="ECO:0000256" key="8">
    <source>
        <dbReference type="ARBA" id="ARBA00023077"/>
    </source>
</evidence>
<keyword evidence="10 11" id="KW-0998">Cell outer membrane</keyword>
<keyword evidence="13" id="KW-0732">Signal</keyword>
<evidence type="ECO:0000256" key="6">
    <source>
        <dbReference type="ARBA" id="ARBA00023004"/>
    </source>
</evidence>
<comment type="subcellular location">
    <subcellularLocation>
        <location evidence="1 11">Cell outer membrane</location>
        <topology evidence="1 11">Multi-pass membrane protein</topology>
    </subcellularLocation>
</comment>
<sequence length="736" mass="81174">MPYRISDLPRPLIGVLTSSGLAALCGTAIAQATDESALEEVIVTAQKREQSLQDTPISIAVMGQQQLEIMGINSLGDLGEGAIPSFRVQPLGIASSNLVISIRGNSPSDASEVTRDPSVAIYLDGVYIGRSHALGMELADLQRIEVLRGPQGTLFGRNAVGGAVSLVSNKPSGELGIKQTFGAGRFDEFRSVTRIDLPEFAGIRSKIDFIHSERDGWVNNTQPGEADYTAYDKSGGRLSLHWPVSESVTLDYSYDLSDVETVQNYFQFYEDNGGAFSRERERMTRTRAPVTSLDPTSAEQQGHAATVSWTLSEQLEFKSISAYRTLEEENNNNFAGALYFNGLKLFSETDQEQFSQEFQLIGTNDNIEWVAGVFYFDEEVEKDTQNFFTLDMFGTQGLAPMTPITPPTTFDSLQRGDDVPPRFVDADAESTAVYGQVAWSATDEFQITAGLRYTEDERSGTRIEEGRDDFDLETDNTDYSLTFDYQWTEDVSTYAKWSTAYKTGGVNTGSVSLRPYDSEEAETFEIGLKSEFFDRRLRINAAAFTTEYDGMHLDFSDPDIPTIVDTINAEKTVDVDGFELEVTAVPFEGLTVGLSYTYLDGDMPRQPNPLDDGAERRFSLSQTPPHAGALSLDYSFAPASYGLLTAHLDVTSTDQYAYVQHGGFRLDGYTLFNARLSLADIRFGEHAGALKVSLWGRNLTDEEYVVYAFPVGGLPIAVPQAFGDPRTAGIDFTYEF</sequence>
<feature type="signal peptide" evidence="13">
    <location>
        <begin position="1"/>
        <end position="30"/>
    </location>
</feature>
<feature type="domain" description="TonB-dependent receptor plug" evidence="15">
    <location>
        <begin position="52"/>
        <end position="163"/>
    </location>
</feature>
<keyword evidence="17" id="KW-1185">Reference proteome</keyword>
<evidence type="ECO:0000256" key="3">
    <source>
        <dbReference type="ARBA" id="ARBA00022452"/>
    </source>
</evidence>
<dbReference type="PANTHER" id="PTHR32552:SF81">
    <property type="entry name" value="TONB-DEPENDENT OUTER MEMBRANE RECEPTOR"/>
    <property type="match status" value="1"/>
</dbReference>
<feature type="chain" id="PRO_5021979900" evidence="13">
    <location>
        <begin position="31"/>
        <end position="736"/>
    </location>
</feature>
<reference evidence="16 17" key="1">
    <citation type="submission" date="2019-06" db="EMBL/GenBank/DDBJ databases">
        <title>Whole genome sequence for Cellvibrionaceae sp. R142.</title>
        <authorList>
            <person name="Wang G."/>
        </authorList>
    </citation>
    <scope>NUCLEOTIDE SEQUENCE [LARGE SCALE GENOMIC DNA]</scope>
    <source>
        <strain evidence="16 17">R142</strain>
    </source>
</reference>
<keyword evidence="7" id="KW-0406">Ion transport</keyword>
<evidence type="ECO:0000256" key="10">
    <source>
        <dbReference type="ARBA" id="ARBA00023237"/>
    </source>
</evidence>
<comment type="similarity">
    <text evidence="11 12">Belongs to the TonB-dependent receptor family.</text>
</comment>
<evidence type="ECO:0000259" key="14">
    <source>
        <dbReference type="Pfam" id="PF00593"/>
    </source>
</evidence>
<evidence type="ECO:0000313" key="17">
    <source>
        <dbReference type="Proteomes" id="UP000319732"/>
    </source>
</evidence>
<dbReference type="Pfam" id="PF00593">
    <property type="entry name" value="TonB_dep_Rec_b-barrel"/>
    <property type="match status" value="1"/>
</dbReference>
<evidence type="ECO:0000256" key="4">
    <source>
        <dbReference type="ARBA" id="ARBA00022496"/>
    </source>
</evidence>
<dbReference type="Pfam" id="PF07715">
    <property type="entry name" value="Plug"/>
    <property type="match status" value="1"/>
</dbReference>
<dbReference type="InterPro" id="IPR039426">
    <property type="entry name" value="TonB-dep_rcpt-like"/>
</dbReference>
<dbReference type="GO" id="GO:0006826">
    <property type="term" value="P:iron ion transport"/>
    <property type="evidence" value="ECO:0007669"/>
    <property type="project" value="UniProtKB-KW"/>
</dbReference>
<evidence type="ECO:0000256" key="12">
    <source>
        <dbReference type="RuleBase" id="RU003357"/>
    </source>
</evidence>
<keyword evidence="6" id="KW-0408">Iron</keyword>
<dbReference type="InterPro" id="IPR036942">
    <property type="entry name" value="Beta-barrel_TonB_sf"/>
</dbReference>
<evidence type="ECO:0000256" key="1">
    <source>
        <dbReference type="ARBA" id="ARBA00004571"/>
    </source>
</evidence>
<dbReference type="RefSeq" id="WP_142929141.1">
    <property type="nucleotide sequence ID" value="NZ_ML660104.1"/>
</dbReference>
<keyword evidence="4" id="KW-0410">Iron transport</keyword>